<dbReference type="Proteomes" id="UP001303046">
    <property type="component" value="Unassembled WGS sequence"/>
</dbReference>
<comment type="caution">
    <text evidence="2">The sequence shown here is derived from an EMBL/GenBank/DDBJ whole genome shotgun (WGS) entry which is preliminary data.</text>
</comment>
<evidence type="ECO:0000313" key="2">
    <source>
        <dbReference type="EMBL" id="KAK6744691.1"/>
    </source>
</evidence>
<reference evidence="2 3" key="1">
    <citation type="submission" date="2023-08" db="EMBL/GenBank/DDBJ databases">
        <title>A Necator americanus chromosomal reference genome.</title>
        <authorList>
            <person name="Ilik V."/>
            <person name="Petrzelkova K.J."/>
            <person name="Pardy F."/>
            <person name="Fuh T."/>
            <person name="Niatou-Singa F.S."/>
            <person name="Gouil Q."/>
            <person name="Baker L."/>
            <person name="Ritchie M.E."/>
            <person name="Jex A.R."/>
            <person name="Gazzola D."/>
            <person name="Li H."/>
            <person name="Toshio Fujiwara R."/>
            <person name="Zhan B."/>
            <person name="Aroian R.V."/>
            <person name="Pafco B."/>
            <person name="Schwarz E.M."/>
        </authorList>
    </citation>
    <scope>NUCLEOTIDE SEQUENCE [LARGE SCALE GENOMIC DNA]</scope>
    <source>
        <strain evidence="2 3">Aroian</strain>
        <tissue evidence="2">Whole animal</tissue>
    </source>
</reference>
<evidence type="ECO:0000313" key="3">
    <source>
        <dbReference type="Proteomes" id="UP001303046"/>
    </source>
</evidence>
<gene>
    <name evidence="2" type="primary">Necator_chrIII.g12186</name>
    <name evidence="2" type="ORF">RB195_011420</name>
</gene>
<dbReference type="PROSITE" id="PS00028">
    <property type="entry name" value="ZINC_FINGER_C2H2_1"/>
    <property type="match status" value="1"/>
</dbReference>
<evidence type="ECO:0000259" key="1">
    <source>
        <dbReference type="PROSITE" id="PS00028"/>
    </source>
</evidence>
<dbReference type="EMBL" id="JAVFWL010000003">
    <property type="protein sequence ID" value="KAK6744691.1"/>
    <property type="molecule type" value="Genomic_DNA"/>
</dbReference>
<protein>
    <recommendedName>
        <fullName evidence="1">C2H2-type domain-containing protein</fullName>
    </recommendedName>
</protein>
<proteinExistence type="predicted"/>
<name>A0ABR1D3N8_NECAM</name>
<dbReference type="InterPro" id="IPR013087">
    <property type="entry name" value="Znf_C2H2_type"/>
</dbReference>
<keyword evidence="3" id="KW-1185">Reference proteome</keyword>
<organism evidence="2 3">
    <name type="scientific">Necator americanus</name>
    <name type="common">Human hookworm</name>
    <dbReference type="NCBI Taxonomy" id="51031"/>
    <lineage>
        <taxon>Eukaryota</taxon>
        <taxon>Metazoa</taxon>
        <taxon>Ecdysozoa</taxon>
        <taxon>Nematoda</taxon>
        <taxon>Chromadorea</taxon>
        <taxon>Rhabditida</taxon>
        <taxon>Rhabditina</taxon>
        <taxon>Rhabditomorpha</taxon>
        <taxon>Strongyloidea</taxon>
        <taxon>Ancylostomatidae</taxon>
        <taxon>Bunostominae</taxon>
        <taxon>Necator</taxon>
    </lineage>
</organism>
<feature type="domain" description="C2H2-type" evidence="1">
    <location>
        <begin position="19"/>
        <end position="40"/>
    </location>
</feature>
<accession>A0ABR1D3N8</accession>
<sequence>MRKKARSSKPISETPKMSCPICDEGFMHQECKTYHCEDVHSKSGANRKAEEYTALVLTFDTTDEFEQRTIQDRGRKCVLEVADDPTGRVFYGTTITPIQLKWFGKFSPRRIAVDNIHNEDFSNLLLVAGLTSFESRFPVILAFLERDDLAYSAYSLSIPHFCLPSQQTNKSLKATEQQIVCYQESSTRTHVPEPQTIVK</sequence>